<dbReference type="GO" id="GO:0016758">
    <property type="term" value="F:hexosyltransferase activity"/>
    <property type="evidence" value="ECO:0007669"/>
    <property type="project" value="UniProtKB-ARBA"/>
</dbReference>
<comment type="caution">
    <text evidence="3">The sequence shown here is derived from an EMBL/GenBank/DDBJ whole genome shotgun (WGS) entry which is preliminary data.</text>
</comment>
<dbReference type="AlphaFoldDB" id="A0A8J6Q3Y6"/>
<dbReference type="Proteomes" id="UP000621516">
    <property type="component" value="Unassembled WGS sequence"/>
</dbReference>
<proteinExistence type="predicted"/>
<dbReference type="SUPFAM" id="SSF53448">
    <property type="entry name" value="Nucleotide-diphospho-sugar transferases"/>
    <property type="match status" value="1"/>
</dbReference>
<dbReference type="EMBL" id="JACVXD010000003">
    <property type="protein sequence ID" value="MBD0823869.1"/>
    <property type="molecule type" value="Genomic_DNA"/>
</dbReference>
<dbReference type="RefSeq" id="WP_188223185.1">
    <property type="nucleotide sequence ID" value="NZ_JACVXD010000003.1"/>
</dbReference>
<dbReference type="PANTHER" id="PTHR22916:SF3">
    <property type="entry name" value="UDP-GLCNAC:BETAGAL BETA-1,3-N-ACETYLGLUCOSAMINYLTRANSFERASE-LIKE PROTEIN 1"/>
    <property type="match status" value="1"/>
</dbReference>
<name>A0A8J6Q3Y6_9FLAO</name>
<keyword evidence="4" id="KW-1185">Reference proteome</keyword>
<evidence type="ECO:0000259" key="2">
    <source>
        <dbReference type="Pfam" id="PF00535"/>
    </source>
</evidence>
<dbReference type="Pfam" id="PF00535">
    <property type="entry name" value="Glycos_transf_2"/>
    <property type="match status" value="1"/>
</dbReference>
<sequence>MQGNPLVSIIIPTFNRAHLIGETLDSVLAQTYTNWECIVVDDGSTDNTASVLQSYIDKDSRFQYHHRPKNRLPGGNAARNYGFELSSGEYIQWFDDDDLMVPEKLEVKLTYLLDNKVDFVMSKTKYFNKNGYNNKSYGYNYSEGDINFLSFVMTHITWVTNDMIIKRSVAEKISFNEVLKSGQEFNFSCKLLLETNSLKKVDEFLTLKRFHKISIGKKRQVDKSHYWITSFDLHWVNYNELNRHYIIPKIFNEYTLLKCVKSYLNESEIKLSYTFHKEMFKVFKLKVVYFYLSVISKFMFGRYYVFYKHLKYIK</sequence>
<dbReference type="Gene3D" id="3.90.550.10">
    <property type="entry name" value="Spore Coat Polysaccharide Biosynthesis Protein SpsA, Chain A"/>
    <property type="match status" value="1"/>
</dbReference>
<reference evidence="3 4" key="1">
    <citation type="journal article" date="2018" name="J. Microbiol.">
        <title>Aestuariibaculum marinum sp. nov., a marine bacterium isolated from seawater in South Korea.</title>
        <authorList>
            <person name="Choi J."/>
            <person name="Lee D."/>
            <person name="Jang J.H."/>
            <person name="Cha S."/>
            <person name="Seo T."/>
        </authorList>
    </citation>
    <scope>NUCLEOTIDE SEQUENCE [LARGE SCALE GENOMIC DNA]</scope>
    <source>
        <strain evidence="3 4">IP7</strain>
    </source>
</reference>
<feature type="transmembrane region" description="Helical" evidence="1">
    <location>
        <begin position="287"/>
        <end position="305"/>
    </location>
</feature>
<dbReference type="InterPro" id="IPR001173">
    <property type="entry name" value="Glyco_trans_2-like"/>
</dbReference>
<keyword evidence="1" id="KW-0812">Transmembrane</keyword>
<evidence type="ECO:0000313" key="4">
    <source>
        <dbReference type="Proteomes" id="UP000621516"/>
    </source>
</evidence>
<dbReference type="InterPro" id="IPR029044">
    <property type="entry name" value="Nucleotide-diphossugar_trans"/>
</dbReference>
<evidence type="ECO:0000313" key="3">
    <source>
        <dbReference type="EMBL" id="MBD0823869.1"/>
    </source>
</evidence>
<accession>A0A8J6Q3Y6</accession>
<keyword evidence="1" id="KW-0472">Membrane</keyword>
<organism evidence="3 4">
    <name type="scientific">Aestuariibaculum marinum</name>
    <dbReference type="NCBI Taxonomy" id="2683592"/>
    <lineage>
        <taxon>Bacteria</taxon>
        <taxon>Pseudomonadati</taxon>
        <taxon>Bacteroidota</taxon>
        <taxon>Flavobacteriia</taxon>
        <taxon>Flavobacteriales</taxon>
        <taxon>Flavobacteriaceae</taxon>
    </lineage>
</organism>
<keyword evidence="1" id="KW-1133">Transmembrane helix</keyword>
<dbReference type="CDD" id="cd00761">
    <property type="entry name" value="Glyco_tranf_GTA_type"/>
    <property type="match status" value="1"/>
</dbReference>
<protein>
    <submittedName>
        <fullName evidence="3">Glycosyltransferase family 2 protein</fullName>
    </submittedName>
</protein>
<evidence type="ECO:0000256" key="1">
    <source>
        <dbReference type="SAM" id="Phobius"/>
    </source>
</evidence>
<feature type="domain" description="Glycosyltransferase 2-like" evidence="2">
    <location>
        <begin position="8"/>
        <end position="137"/>
    </location>
</feature>
<dbReference type="PANTHER" id="PTHR22916">
    <property type="entry name" value="GLYCOSYLTRANSFERASE"/>
    <property type="match status" value="1"/>
</dbReference>
<gene>
    <name evidence="3" type="ORF">ICJ85_07530</name>
</gene>